<protein>
    <submittedName>
        <fullName evidence="2">Uncharacterized protein</fullName>
    </submittedName>
</protein>
<dbReference type="KEGG" id="cyz:C3B44_03905"/>
<dbReference type="EMBL" id="QEEZ01000010">
    <property type="protein sequence ID" value="PWC01596.1"/>
    <property type="molecule type" value="Genomic_DNA"/>
</dbReference>
<feature type="transmembrane region" description="Helical" evidence="1">
    <location>
        <begin position="44"/>
        <end position="64"/>
    </location>
</feature>
<sequence>MLEIATLAQETSPVSHWPIWGLFLLAGLLVGGTWSAYQNSSKVMTIILGLLAALATVVALALLIQEMG</sequence>
<keyword evidence="1" id="KW-1133">Transmembrane helix</keyword>
<dbReference type="RefSeq" id="WP_108431229.1">
    <property type="nucleotide sequence ID" value="NZ_CP026947.1"/>
</dbReference>
<gene>
    <name evidence="2" type="ORF">DF222_06565</name>
</gene>
<keyword evidence="3" id="KW-1185">Reference proteome</keyword>
<evidence type="ECO:0000313" key="2">
    <source>
        <dbReference type="EMBL" id="PWC01596.1"/>
    </source>
</evidence>
<evidence type="ECO:0000313" key="3">
    <source>
        <dbReference type="Proteomes" id="UP000244989"/>
    </source>
</evidence>
<dbReference type="Proteomes" id="UP000244989">
    <property type="component" value="Unassembled WGS sequence"/>
</dbReference>
<accession>A0A2U1T6H5</accession>
<evidence type="ECO:0000256" key="1">
    <source>
        <dbReference type="SAM" id="Phobius"/>
    </source>
</evidence>
<comment type="caution">
    <text evidence="2">The sequence shown here is derived from an EMBL/GenBank/DDBJ whole genome shotgun (WGS) entry which is preliminary data.</text>
</comment>
<keyword evidence="1" id="KW-0812">Transmembrane</keyword>
<keyword evidence="1" id="KW-0472">Membrane</keyword>
<name>A0A2U1T6H5_9CORY</name>
<proteinExistence type="predicted"/>
<reference evidence="3" key="1">
    <citation type="submission" date="2018-04" db="EMBL/GenBank/DDBJ databases">
        <authorList>
            <person name="Liu S."/>
            <person name="Wang Z."/>
            <person name="Li J."/>
        </authorList>
    </citation>
    <scope>NUCLEOTIDE SEQUENCE [LARGE SCALE GENOMIC DNA]</scope>
    <source>
        <strain evidence="3">2189</strain>
    </source>
</reference>
<feature type="transmembrane region" description="Helical" evidence="1">
    <location>
        <begin position="17"/>
        <end position="37"/>
    </location>
</feature>
<organism evidence="2 3">
    <name type="scientific">Corynebacterium yudongzhengii</name>
    <dbReference type="NCBI Taxonomy" id="2080740"/>
    <lineage>
        <taxon>Bacteria</taxon>
        <taxon>Bacillati</taxon>
        <taxon>Actinomycetota</taxon>
        <taxon>Actinomycetes</taxon>
        <taxon>Mycobacteriales</taxon>
        <taxon>Corynebacteriaceae</taxon>
        <taxon>Corynebacterium</taxon>
    </lineage>
</organism>
<dbReference type="AlphaFoldDB" id="A0A2U1T6H5"/>